<name>A0A5N4CFH2_CAMDR</name>
<accession>A0A5N4CFH2</accession>
<reference evidence="1 2" key="1">
    <citation type="journal article" date="2019" name="Mol. Ecol. Resour.">
        <title>Improving Illumina assemblies with Hi-C and long reads: an example with the North African dromedary.</title>
        <authorList>
            <person name="Elbers J.P."/>
            <person name="Rogers M.F."/>
            <person name="Perelman P.L."/>
            <person name="Proskuryakova A.A."/>
            <person name="Serdyukova N.A."/>
            <person name="Johnson W.E."/>
            <person name="Horin P."/>
            <person name="Corander J."/>
            <person name="Murphy D."/>
            <person name="Burger P.A."/>
        </authorList>
    </citation>
    <scope>NUCLEOTIDE SEQUENCE [LARGE SCALE GENOMIC DNA]</scope>
    <source>
        <strain evidence="1">Drom800</strain>
        <tissue evidence="1">Blood</tissue>
    </source>
</reference>
<protein>
    <submittedName>
        <fullName evidence="1">Uncharacterized protein</fullName>
    </submittedName>
</protein>
<comment type="caution">
    <text evidence="1">The sequence shown here is derived from an EMBL/GenBank/DDBJ whole genome shotgun (WGS) entry which is preliminary data.</text>
</comment>
<evidence type="ECO:0000313" key="2">
    <source>
        <dbReference type="Proteomes" id="UP000299084"/>
    </source>
</evidence>
<dbReference type="Proteomes" id="UP000299084">
    <property type="component" value="Unassembled WGS sequence"/>
</dbReference>
<dbReference type="EMBL" id="JWIN03000026">
    <property type="protein sequence ID" value="KAB1257668.1"/>
    <property type="molecule type" value="Genomic_DNA"/>
</dbReference>
<keyword evidence="2" id="KW-1185">Reference proteome</keyword>
<evidence type="ECO:0000313" key="1">
    <source>
        <dbReference type="EMBL" id="KAB1257668.1"/>
    </source>
</evidence>
<sequence length="76" mass="8256">MTELMTPGSFAILQLSRSEMSSIRTTSEVNVSVKFYGPTNMYEDANDGAQAAPDHAERIPVERGGLMGRDCVTTDT</sequence>
<proteinExistence type="predicted"/>
<organism evidence="1 2">
    <name type="scientific">Camelus dromedarius</name>
    <name type="common">Dromedary</name>
    <name type="synonym">Arabian camel</name>
    <dbReference type="NCBI Taxonomy" id="9838"/>
    <lineage>
        <taxon>Eukaryota</taxon>
        <taxon>Metazoa</taxon>
        <taxon>Chordata</taxon>
        <taxon>Craniata</taxon>
        <taxon>Vertebrata</taxon>
        <taxon>Euteleostomi</taxon>
        <taxon>Mammalia</taxon>
        <taxon>Eutheria</taxon>
        <taxon>Laurasiatheria</taxon>
        <taxon>Artiodactyla</taxon>
        <taxon>Tylopoda</taxon>
        <taxon>Camelidae</taxon>
        <taxon>Camelus</taxon>
    </lineage>
</organism>
<gene>
    <name evidence="1" type="ORF">Cadr_000026492</name>
</gene>
<dbReference type="AlphaFoldDB" id="A0A5N4CFH2"/>